<dbReference type="EMBL" id="DAKRPA010000324">
    <property type="protein sequence ID" value="DAZ93338.1"/>
    <property type="molecule type" value="Genomic_DNA"/>
</dbReference>
<organism evidence="2 3">
    <name type="scientific">Lagenidium giganteum</name>
    <dbReference type="NCBI Taxonomy" id="4803"/>
    <lineage>
        <taxon>Eukaryota</taxon>
        <taxon>Sar</taxon>
        <taxon>Stramenopiles</taxon>
        <taxon>Oomycota</taxon>
        <taxon>Peronosporomycetes</taxon>
        <taxon>Pythiales</taxon>
        <taxon>Pythiaceae</taxon>
    </lineage>
</organism>
<feature type="region of interest" description="Disordered" evidence="1">
    <location>
        <begin position="1"/>
        <end position="28"/>
    </location>
</feature>
<feature type="region of interest" description="Disordered" evidence="1">
    <location>
        <begin position="273"/>
        <end position="298"/>
    </location>
</feature>
<feature type="compositionally biased region" description="Basic and acidic residues" evidence="1">
    <location>
        <begin position="19"/>
        <end position="28"/>
    </location>
</feature>
<dbReference type="Proteomes" id="UP001146120">
    <property type="component" value="Unassembled WGS sequence"/>
</dbReference>
<keyword evidence="3" id="KW-1185">Reference proteome</keyword>
<sequence>MIDRFRMQEEKKARKRCTKRNEAETREKASLKFAPKLNPKSRQIASHYPDFLERQATLLEYKKQARAYQHQLEEEAIGRDRVEDLHRNVRTPCICGLSRTQNNDVAALMVGNSSPSPVKSSIKASSLHTKACQRFMEMCAAMNQSFIIQRKKEQMKRSIDDMMAFHEEKRQRQQARAQIAQAKEALETTFKPQINATSERLYSNMVRSGRLEREWTERVAKPRKQPSMPKLSFQPTISKRSKQLLQKKHQFSAEAVDDVSDSQNDVFSRLQRSTLQSIHGTSKKSQPSTRGPSPPPAHWNVIQFDESKCGFILQSFELPVAFG</sequence>
<feature type="compositionally biased region" description="Polar residues" evidence="1">
    <location>
        <begin position="273"/>
        <end position="291"/>
    </location>
</feature>
<gene>
    <name evidence="2" type="ORF">N0F65_010804</name>
</gene>
<evidence type="ECO:0000256" key="1">
    <source>
        <dbReference type="SAM" id="MobiDB-lite"/>
    </source>
</evidence>
<evidence type="ECO:0000313" key="3">
    <source>
        <dbReference type="Proteomes" id="UP001146120"/>
    </source>
</evidence>
<dbReference type="AlphaFoldDB" id="A0AAV2YJ64"/>
<accession>A0AAV2YJ64</accession>
<evidence type="ECO:0000313" key="2">
    <source>
        <dbReference type="EMBL" id="DAZ93338.1"/>
    </source>
</evidence>
<proteinExistence type="predicted"/>
<feature type="compositionally biased region" description="Basic and acidic residues" evidence="1">
    <location>
        <begin position="1"/>
        <end position="12"/>
    </location>
</feature>
<name>A0AAV2YJ64_9STRA</name>
<reference evidence="2" key="2">
    <citation type="journal article" date="2023" name="Microbiol Resour">
        <title>Decontamination and Annotation of the Draft Genome Sequence of the Oomycete Lagenidium giganteum ARSEF 373.</title>
        <authorList>
            <person name="Morgan W.R."/>
            <person name="Tartar A."/>
        </authorList>
    </citation>
    <scope>NUCLEOTIDE SEQUENCE</scope>
    <source>
        <strain evidence="2">ARSEF 373</strain>
    </source>
</reference>
<feature type="region of interest" description="Disordered" evidence="1">
    <location>
        <begin position="215"/>
        <end position="236"/>
    </location>
</feature>
<reference evidence="2" key="1">
    <citation type="submission" date="2022-11" db="EMBL/GenBank/DDBJ databases">
        <authorList>
            <person name="Morgan W.R."/>
            <person name="Tartar A."/>
        </authorList>
    </citation>
    <scope>NUCLEOTIDE SEQUENCE</scope>
    <source>
        <strain evidence="2">ARSEF 373</strain>
    </source>
</reference>
<protein>
    <submittedName>
        <fullName evidence="2">Uncharacterized protein</fullName>
    </submittedName>
</protein>
<comment type="caution">
    <text evidence="2">The sequence shown here is derived from an EMBL/GenBank/DDBJ whole genome shotgun (WGS) entry which is preliminary data.</text>
</comment>